<sequence>MIYLHLFLAFFIPGLIGFGGGPSTIPLIQKEVVDHYQMMTLKEYSSVIAIGNIFLGPIATKLAGYIGYELAGIPGAAIAIFATVAPTTLMMIGLLSVIAKHRKSLRVKRLTMFVIPIVGVLMLQLTLKFFMQAVQTNSWIPTVLIAIFAYFALQRWKINPAWVIISALVVGAIFL</sequence>
<reference evidence="8 9" key="1">
    <citation type="submission" date="2014-11" db="EMBL/GenBank/DDBJ databases">
        <title>Genome sequence and analysis of novel Kurthia sp.</title>
        <authorList>
            <person name="Lawson J.N."/>
            <person name="Gonzalez J.E."/>
            <person name="Rinauldi L."/>
            <person name="Xuan Z."/>
            <person name="Firman A."/>
            <person name="Shaddox L."/>
            <person name="Trudeau A."/>
            <person name="Shah S."/>
            <person name="Reiman D."/>
        </authorList>
    </citation>
    <scope>NUCLEOTIDE SEQUENCE [LARGE SCALE GENOMIC DNA]</scope>
    <source>
        <strain evidence="8 9">3B1D</strain>
    </source>
</reference>
<keyword evidence="3" id="KW-1003">Cell membrane</keyword>
<feature type="transmembrane region" description="Helical" evidence="7">
    <location>
        <begin position="74"/>
        <end position="98"/>
    </location>
</feature>
<keyword evidence="9" id="KW-1185">Reference proteome</keyword>
<gene>
    <name evidence="8" type="ORF">QI30_08300</name>
</gene>
<comment type="similarity">
    <text evidence="2">Belongs to the chromate ion transporter (CHR) (TC 2.A.51) family.</text>
</comment>
<evidence type="ECO:0000256" key="5">
    <source>
        <dbReference type="ARBA" id="ARBA00022989"/>
    </source>
</evidence>
<dbReference type="GO" id="GO:0005886">
    <property type="term" value="C:plasma membrane"/>
    <property type="evidence" value="ECO:0007669"/>
    <property type="project" value="UniProtKB-SubCell"/>
</dbReference>
<evidence type="ECO:0000256" key="1">
    <source>
        <dbReference type="ARBA" id="ARBA00004651"/>
    </source>
</evidence>
<dbReference type="GO" id="GO:0015109">
    <property type="term" value="F:chromate transmembrane transporter activity"/>
    <property type="evidence" value="ECO:0007669"/>
    <property type="project" value="InterPro"/>
</dbReference>
<organism evidence="8 9">
    <name type="scientific">Candidatus Kurthia intestinigallinarum</name>
    <dbReference type="NCBI Taxonomy" id="1562256"/>
    <lineage>
        <taxon>Bacteria</taxon>
        <taxon>Bacillati</taxon>
        <taxon>Bacillota</taxon>
        <taxon>Bacilli</taxon>
        <taxon>Bacillales</taxon>
        <taxon>Caryophanaceae</taxon>
        <taxon>Kurthia</taxon>
    </lineage>
</organism>
<dbReference type="OrthoDB" id="9027281at2"/>
<evidence type="ECO:0000256" key="2">
    <source>
        <dbReference type="ARBA" id="ARBA00005262"/>
    </source>
</evidence>
<dbReference type="PANTHER" id="PTHR43663:SF1">
    <property type="entry name" value="CHROMATE TRANSPORTER"/>
    <property type="match status" value="1"/>
</dbReference>
<dbReference type="EMBL" id="JTFC01000029">
    <property type="protein sequence ID" value="RUS57056.1"/>
    <property type="molecule type" value="Genomic_DNA"/>
</dbReference>
<evidence type="ECO:0000313" key="9">
    <source>
        <dbReference type="Proteomes" id="UP000288623"/>
    </source>
</evidence>
<keyword evidence="5 7" id="KW-1133">Transmembrane helix</keyword>
<evidence type="ECO:0000313" key="8">
    <source>
        <dbReference type="EMBL" id="RUS57056.1"/>
    </source>
</evidence>
<evidence type="ECO:0000256" key="4">
    <source>
        <dbReference type="ARBA" id="ARBA00022692"/>
    </source>
</evidence>
<dbReference type="RefSeq" id="WP_126990476.1">
    <property type="nucleotide sequence ID" value="NZ_JTFC01000029.1"/>
</dbReference>
<proteinExistence type="inferred from homology"/>
<keyword evidence="4 7" id="KW-0812">Transmembrane</keyword>
<feature type="transmembrane region" description="Helical" evidence="7">
    <location>
        <begin position="49"/>
        <end position="68"/>
    </location>
</feature>
<dbReference type="InterPro" id="IPR003370">
    <property type="entry name" value="Chromate_transpt"/>
</dbReference>
<name>A0A433RUT8_9BACL</name>
<comment type="caution">
    <text evidence="8">The sequence shown here is derived from an EMBL/GenBank/DDBJ whole genome shotgun (WGS) entry which is preliminary data.</text>
</comment>
<dbReference type="AlphaFoldDB" id="A0A433RUT8"/>
<feature type="transmembrane region" description="Helical" evidence="7">
    <location>
        <begin position="110"/>
        <end position="130"/>
    </location>
</feature>
<feature type="transmembrane region" description="Helical" evidence="7">
    <location>
        <begin position="6"/>
        <end position="28"/>
    </location>
</feature>
<keyword evidence="6 7" id="KW-0472">Membrane</keyword>
<dbReference type="Pfam" id="PF02417">
    <property type="entry name" value="Chromate_transp"/>
    <property type="match status" value="1"/>
</dbReference>
<feature type="transmembrane region" description="Helical" evidence="7">
    <location>
        <begin position="158"/>
        <end position="174"/>
    </location>
</feature>
<feature type="transmembrane region" description="Helical" evidence="7">
    <location>
        <begin position="136"/>
        <end position="153"/>
    </location>
</feature>
<evidence type="ECO:0000256" key="6">
    <source>
        <dbReference type="ARBA" id="ARBA00023136"/>
    </source>
</evidence>
<dbReference type="InterPro" id="IPR052518">
    <property type="entry name" value="CHR_Transporter"/>
</dbReference>
<accession>A0A433RUT8</accession>
<evidence type="ECO:0000256" key="3">
    <source>
        <dbReference type="ARBA" id="ARBA00022475"/>
    </source>
</evidence>
<dbReference type="PANTHER" id="PTHR43663">
    <property type="entry name" value="CHROMATE TRANSPORT PROTEIN-RELATED"/>
    <property type="match status" value="1"/>
</dbReference>
<protein>
    <submittedName>
        <fullName evidence="8">Transporter</fullName>
    </submittedName>
</protein>
<evidence type="ECO:0000256" key="7">
    <source>
        <dbReference type="SAM" id="Phobius"/>
    </source>
</evidence>
<dbReference type="Proteomes" id="UP000288623">
    <property type="component" value="Unassembled WGS sequence"/>
</dbReference>
<comment type="subcellular location">
    <subcellularLocation>
        <location evidence="1">Cell membrane</location>
        <topology evidence="1">Multi-pass membrane protein</topology>
    </subcellularLocation>
</comment>